<dbReference type="GO" id="GO:0003676">
    <property type="term" value="F:nucleic acid binding"/>
    <property type="evidence" value="ECO:0007669"/>
    <property type="project" value="InterPro"/>
</dbReference>
<evidence type="ECO:0000313" key="2">
    <source>
        <dbReference type="Proteomes" id="UP000789396"/>
    </source>
</evidence>
<reference evidence="1" key="1">
    <citation type="submission" date="2021-06" db="EMBL/GenBank/DDBJ databases">
        <authorList>
            <person name="Kallberg Y."/>
            <person name="Tangrot J."/>
            <person name="Rosling A."/>
        </authorList>
    </citation>
    <scope>NUCLEOTIDE SEQUENCE</scope>
    <source>
        <strain evidence="1">IN212</strain>
    </source>
</reference>
<organism evidence="1 2">
    <name type="scientific">Racocetra fulgida</name>
    <dbReference type="NCBI Taxonomy" id="60492"/>
    <lineage>
        <taxon>Eukaryota</taxon>
        <taxon>Fungi</taxon>
        <taxon>Fungi incertae sedis</taxon>
        <taxon>Mucoromycota</taxon>
        <taxon>Glomeromycotina</taxon>
        <taxon>Glomeromycetes</taxon>
        <taxon>Diversisporales</taxon>
        <taxon>Gigasporaceae</taxon>
        <taxon>Racocetra</taxon>
    </lineage>
</organism>
<dbReference type="AlphaFoldDB" id="A0A9N9N664"/>
<feature type="non-terminal residue" evidence="1">
    <location>
        <position position="167"/>
    </location>
</feature>
<protein>
    <submittedName>
        <fullName evidence="1">14643_t:CDS:1</fullName>
    </submittedName>
</protein>
<dbReference type="OrthoDB" id="417481at2759"/>
<dbReference type="Proteomes" id="UP000789396">
    <property type="component" value="Unassembled WGS sequence"/>
</dbReference>
<comment type="caution">
    <text evidence="1">The sequence shown here is derived from an EMBL/GenBank/DDBJ whole genome shotgun (WGS) entry which is preliminary data.</text>
</comment>
<name>A0A9N9N664_9GLOM</name>
<dbReference type="InterPro" id="IPR035979">
    <property type="entry name" value="RBD_domain_sf"/>
</dbReference>
<sequence>IYGDVREILTGIRYAYVIYYDLRDAVNAYQFLRHQGAPHNQHRLKIQFSSKPCAVQNRFDEVDTIRFARSLSVGQTLVLLIEYYDTRAARAAKESINGIIIEGVQILVQYYDIGSHSWDAVAEDFKHHQKIGLAIPPLPRMFLVVPSPGLENRSEDMAKVSSSSLEN</sequence>
<feature type="non-terminal residue" evidence="1">
    <location>
        <position position="1"/>
    </location>
</feature>
<evidence type="ECO:0000313" key="1">
    <source>
        <dbReference type="EMBL" id="CAG8704083.1"/>
    </source>
</evidence>
<dbReference type="SUPFAM" id="SSF54928">
    <property type="entry name" value="RNA-binding domain, RBD"/>
    <property type="match status" value="1"/>
</dbReference>
<accession>A0A9N9N664</accession>
<keyword evidence="2" id="KW-1185">Reference proteome</keyword>
<proteinExistence type="predicted"/>
<dbReference type="EMBL" id="CAJVPZ010021008">
    <property type="protein sequence ID" value="CAG8704083.1"/>
    <property type="molecule type" value="Genomic_DNA"/>
</dbReference>
<gene>
    <name evidence="1" type="ORF">RFULGI_LOCUS10530</name>
</gene>